<dbReference type="Pfam" id="PF19066">
    <property type="entry name" value="P9_TM"/>
    <property type="match status" value="1"/>
</dbReference>
<keyword evidence="1" id="KW-1133">Transmembrane helix</keyword>
<reference evidence="3" key="1">
    <citation type="journal article" date="2020" name="Nature">
        <title>Giant virus diversity and host interactions through global metagenomics.</title>
        <authorList>
            <person name="Schulz F."/>
            <person name="Roux S."/>
            <person name="Paez-Espino D."/>
            <person name="Jungbluth S."/>
            <person name="Walsh D.A."/>
            <person name="Denef V.J."/>
            <person name="McMahon K.D."/>
            <person name="Konstantinidis K.T."/>
            <person name="Eloe-Fadrosh E.A."/>
            <person name="Kyrpides N.C."/>
            <person name="Woyke T."/>
        </authorList>
    </citation>
    <scope>NUCLEOTIDE SEQUENCE</scope>
    <source>
        <strain evidence="3">GVMAG-S-3300013094-109</strain>
    </source>
</reference>
<dbReference type="EMBL" id="MN740990">
    <property type="protein sequence ID" value="QHU21475.1"/>
    <property type="molecule type" value="Genomic_DNA"/>
</dbReference>
<feature type="transmembrane region" description="Helical" evidence="1">
    <location>
        <begin position="40"/>
        <end position="73"/>
    </location>
</feature>
<sequence>MSNTFWLNDPTILLNKDYVTQLWPCPKMSFEEKMNSISRLVIILTVLGFIFTMSFRILFVGFFTLFAIILMNFYKNPNSKSKEGFRKRVTFQGVADNYSQNEIKIRNPETLEYYLKSDFEQVNKKNPFNNVLLTQINDDPERKAAPPSFNPDVDEDITRNVKKMVQSLNPGIKDTNKQLFGDLGENFYLDQSMRIFNSNPNTRVASDQGAFGEFLYGNMPSAKEGNPFALVQDNYRYTLY</sequence>
<organism evidence="3">
    <name type="scientific">viral metagenome</name>
    <dbReference type="NCBI Taxonomy" id="1070528"/>
    <lineage>
        <taxon>unclassified sequences</taxon>
        <taxon>metagenomes</taxon>
        <taxon>organismal metagenomes</taxon>
    </lineage>
</organism>
<proteinExistence type="predicted"/>
<evidence type="ECO:0000259" key="2">
    <source>
        <dbReference type="Pfam" id="PF19066"/>
    </source>
</evidence>
<keyword evidence="1" id="KW-0812">Transmembrane</keyword>
<evidence type="ECO:0000256" key="1">
    <source>
        <dbReference type="SAM" id="Phobius"/>
    </source>
</evidence>
<dbReference type="AlphaFoldDB" id="A0A6C0KU37"/>
<accession>A0A6C0KU37</accession>
<dbReference type="InterPro" id="IPR043915">
    <property type="entry name" value="P9_TM"/>
</dbReference>
<feature type="domain" description="Minor capsid protein P9 transmembrane helices" evidence="2">
    <location>
        <begin position="5"/>
        <end position="72"/>
    </location>
</feature>
<keyword evidence="1" id="KW-0472">Membrane</keyword>
<evidence type="ECO:0000313" key="3">
    <source>
        <dbReference type="EMBL" id="QHU21475.1"/>
    </source>
</evidence>
<protein>
    <recommendedName>
        <fullName evidence="2">Minor capsid protein P9 transmembrane helices domain-containing protein</fullName>
    </recommendedName>
</protein>
<name>A0A6C0KU37_9ZZZZ</name>